<evidence type="ECO:0008006" key="7">
    <source>
        <dbReference type="Google" id="ProtNLM"/>
    </source>
</evidence>
<dbReference type="InterPro" id="IPR011990">
    <property type="entry name" value="TPR-like_helical_dom_sf"/>
</dbReference>
<dbReference type="EMBL" id="MGFH01000114">
    <property type="protein sequence ID" value="OGM05417.1"/>
    <property type="molecule type" value="Genomic_DNA"/>
</dbReference>
<sequence>MSNIHSQSISTSPAKIKRLPLLVLLAVSAGLLLAPLSAGTASGAGKTSPKASGASKMIIEEDDESVFDESEIIDSLKEMNAAPRKTPRMNNPPAPPDWEGFDYDTVETNMDDILERFKEHDEYYEPRYRHYQDDRGNKIQEVRHDKVRNLVNAQSVAGEDAEVRKLLEQANKANSEQLSYVEMLDFGVERIFKSDFRNALRFFARAVKADPRQPEGYYNMALAYFYRNNVPLAIINFKRAIDLKPNLAEAYNNIGVCYVRANLLERGVTQFRQANIYAPTLKEPVHNLYELKNKDLDYNYNDKLFREKHGLTSSSPSRIFSLKLKLCPPLLNLSGVDKDENRIQFADGGAGEYDNLVADYKTLILETYPDIDTTLKSSADIKNNYNKYWDALNLLKVADELYDKKLYKEAERYYTQVLKIIPGICSVYLKRGRARLNNKNYHGAEYDFSFAAKNSDDDELVREAIKQIQNIRIKKFDSF</sequence>
<comment type="caution">
    <text evidence="5">The sequence shown here is derived from an EMBL/GenBank/DDBJ whole genome shotgun (WGS) entry which is preliminary data.</text>
</comment>
<gene>
    <name evidence="5" type="ORF">A2008_00425</name>
</gene>
<evidence type="ECO:0000256" key="3">
    <source>
        <dbReference type="PROSITE-ProRule" id="PRU00339"/>
    </source>
</evidence>
<organism evidence="5 6">
    <name type="scientific">Candidatus Wallbacteria bacterium GWC2_49_35</name>
    <dbReference type="NCBI Taxonomy" id="1817813"/>
    <lineage>
        <taxon>Bacteria</taxon>
        <taxon>Candidatus Walliibacteriota</taxon>
    </lineage>
</organism>
<evidence type="ECO:0000256" key="4">
    <source>
        <dbReference type="SAM" id="MobiDB-lite"/>
    </source>
</evidence>
<feature type="repeat" description="TPR" evidence="3">
    <location>
        <begin position="214"/>
        <end position="247"/>
    </location>
</feature>
<dbReference type="SMART" id="SM00028">
    <property type="entry name" value="TPR"/>
    <property type="match status" value="5"/>
</dbReference>
<dbReference type="Proteomes" id="UP000178735">
    <property type="component" value="Unassembled WGS sequence"/>
</dbReference>
<dbReference type="Gene3D" id="1.25.40.10">
    <property type="entry name" value="Tetratricopeptide repeat domain"/>
    <property type="match status" value="2"/>
</dbReference>
<evidence type="ECO:0000256" key="1">
    <source>
        <dbReference type="ARBA" id="ARBA00022737"/>
    </source>
</evidence>
<dbReference type="InterPro" id="IPR019734">
    <property type="entry name" value="TPR_rpt"/>
</dbReference>
<dbReference type="AlphaFoldDB" id="A0A1F7WS26"/>
<name>A0A1F7WS26_9BACT</name>
<evidence type="ECO:0000313" key="5">
    <source>
        <dbReference type="EMBL" id="OGM05417.1"/>
    </source>
</evidence>
<keyword evidence="1" id="KW-0677">Repeat</keyword>
<dbReference type="Pfam" id="PF13414">
    <property type="entry name" value="TPR_11"/>
    <property type="match status" value="1"/>
</dbReference>
<evidence type="ECO:0000256" key="2">
    <source>
        <dbReference type="ARBA" id="ARBA00022803"/>
    </source>
</evidence>
<dbReference type="PROSITE" id="PS50005">
    <property type="entry name" value="TPR"/>
    <property type="match status" value="1"/>
</dbReference>
<dbReference type="STRING" id="1817813.A2008_00425"/>
<dbReference type="InterPro" id="IPR050498">
    <property type="entry name" value="Ycf3"/>
</dbReference>
<accession>A0A1F7WS26</accession>
<proteinExistence type="predicted"/>
<evidence type="ECO:0000313" key="6">
    <source>
        <dbReference type="Proteomes" id="UP000178735"/>
    </source>
</evidence>
<keyword evidence="2 3" id="KW-0802">TPR repeat</keyword>
<reference evidence="5 6" key="1">
    <citation type="journal article" date="2016" name="Nat. Commun.">
        <title>Thousands of microbial genomes shed light on interconnected biogeochemical processes in an aquifer system.</title>
        <authorList>
            <person name="Anantharaman K."/>
            <person name="Brown C.T."/>
            <person name="Hug L.A."/>
            <person name="Sharon I."/>
            <person name="Castelle C.J."/>
            <person name="Probst A.J."/>
            <person name="Thomas B.C."/>
            <person name="Singh A."/>
            <person name="Wilkins M.J."/>
            <person name="Karaoz U."/>
            <person name="Brodie E.L."/>
            <person name="Williams K.H."/>
            <person name="Hubbard S.S."/>
            <person name="Banfield J.F."/>
        </authorList>
    </citation>
    <scope>NUCLEOTIDE SEQUENCE [LARGE SCALE GENOMIC DNA]</scope>
</reference>
<dbReference type="PANTHER" id="PTHR44858:SF1">
    <property type="entry name" value="UDP-N-ACETYLGLUCOSAMINE--PEPTIDE N-ACETYLGLUCOSAMINYLTRANSFERASE SPINDLY-RELATED"/>
    <property type="match status" value="1"/>
</dbReference>
<feature type="region of interest" description="Disordered" evidence="4">
    <location>
        <begin position="38"/>
        <end position="61"/>
    </location>
</feature>
<feature type="region of interest" description="Disordered" evidence="4">
    <location>
        <begin position="78"/>
        <end position="98"/>
    </location>
</feature>
<dbReference type="SUPFAM" id="SSF48452">
    <property type="entry name" value="TPR-like"/>
    <property type="match status" value="2"/>
</dbReference>
<protein>
    <recommendedName>
        <fullName evidence="7">UDP-N-acetylglucosamine--peptide N-acetylglucosaminyltransferase SPINDLY</fullName>
    </recommendedName>
</protein>
<dbReference type="PANTHER" id="PTHR44858">
    <property type="entry name" value="TETRATRICOPEPTIDE REPEAT PROTEIN 6"/>
    <property type="match status" value="1"/>
</dbReference>